<reference evidence="1" key="3">
    <citation type="submission" date="2010-09" db="EMBL/GenBank/DDBJ databases">
        <title>Annotation of Gaeumannomyces graminis var. tritici R3-111a-1.</title>
        <authorList>
            <consortium name="The Broad Institute Genome Sequencing Platform"/>
            <person name="Ma L.-J."/>
            <person name="Dead R."/>
            <person name="Young S.K."/>
            <person name="Zeng Q."/>
            <person name="Gargeya S."/>
            <person name="Fitzgerald M."/>
            <person name="Haas B."/>
            <person name="Abouelleil A."/>
            <person name="Alvarado L."/>
            <person name="Arachchi H.M."/>
            <person name="Berlin A."/>
            <person name="Brown A."/>
            <person name="Chapman S.B."/>
            <person name="Chen Z."/>
            <person name="Dunbar C."/>
            <person name="Freedman E."/>
            <person name="Gearin G."/>
            <person name="Gellesch M."/>
            <person name="Goldberg J."/>
            <person name="Griggs A."/>
            <person name="Gujja S."/>
            <person name="Heiman D."/>
            <person name="Howarth C."/>
            <person name="Larson L."/>
            <person name="Lui A."/>
            <person name="MacDonald P.J.P."/>
            <person name="Mehta T."/>
            <person name="Montmayeur A."/>
            <person name="Murphy C."/>
            <person name="Neiman D."/>
            <person name="Pearson M."/>
            <person name="Priest M."/>
            <person name="Roberts A."/>
            <person name="Saif S."/>
            <person name="Shea T."/>
            <person name="Shenoy N."/>
            <person name="Sisk P."/>
            <person name="Stolte C."/>
            <person name="Sykes S."/>
            <person name="Yandava C."/>
            <person name="Wortman J."/>
            <person name="Nusbaum C."/>
            <person name="Birren B."/>
        </authorList>
    </citation>
    <scope>NUCLEOTIDE SEQUENCE</scope>
    <source>
        <strain evidence="1">R3-111a-1</strain>
    </source>
</reference>
<evidence type="ECO:0000313" key="2">
    <source>
        <dbReference type="EnsemblFungi" id="EJT82114"/>
    </source>
</evidence>
<keyword evidence="3" id="KW-1185">Reference proteome</keyword>
<protein>
    <submittedName>
        <fullName evidence="1 2">Uncharacterized protein</fullName>
    </submittedName>
</protein>
<reference evidence="1" key="2">
    <citation type="submission" date="2010-07" db="EMBL/GenBank/DDBJ databases">
        <authorList>
            <consortium name="The Broad Institute Genome Sequencing Platform"/>
            <consortium name="Broad Institute Genome Sequencing Center for Infectious Disease"/>
            <person name="Ma L.-J."/>
            <person name="Dead R."/>
            <person name="Young S."/>
            <person name="Zeng Q."/>
            <person name="Koehrsen M."/>
            <person name="Alvarado L."/>
            <person name="Berlin A."/>
            <person name="Chapman S.B."/>
            <person name="Chen Z."/>
            <person name="Freedman E."/>
            <person name="Gellesch M."/>
            <person name="Goldberg J."/>
            <person name="Griggs A."/>
            <person name="Gujja S."/>
            <person name="Heilman E.R."/>
            <person name="Heiman D."/>
            <person name="Hepburn T."/>
            <person name="Howarth C."/>
            <person name="Jen D."/>
            <person name="Larson L."/>
            <person name="Mehta T."/>
            <person name="Neiman D."/>
            <person name="Pearson M."/>
            <person name="Roberts A."/>
            <person name="Saif S."/>
            <person name="Shea T."/>
            <person name="Shenoy N."/>
            <person name="Sisk P."/>
            <person name="Stolte C."/>
            <person name="Sykes S."/>
            <person name="Walk T."/>
            <person name="White J."/>
            <person name="Yandava C."/>
            <person name="Haas B."/>
            <person name="Nusbaum C."/>
            <person name="Birren B."/>
        </authorList>
    </citation>
    <scope>NUCLEOTIDE SEQUENCE</scope>
    <source>
        <strain evidence="1">R3-111a-1</strain>
    </source>
</reference>
<reference evidence="2" key="5">
    <citation type="submission" date="2018-04" db="UniProtKB">
        <authorList>
            <consortium name="EnsemblFungi"/>
        </authorList>
    </citation>
    <scope>IDENTIFICATION</scope>
    <source>
        <strain evidence="2">R3-111a-1</strain>
    </source>
</reference>
<dbReference type="RefSeq" id="XP_009218123.1">
    <property type="nucleotide sequence ID" value="XM_009219859.1"/>
</dbReference>
<reference evidence="2" key="4">
    <citation type="journal article" date="2015" name="G3 (Bethesda)">
        <title>Genome sequences of three phytopathogenic species of the Magnaporthaceae family of fungi.</title>
        <authorList>
            <person name="Okagaki L.H."/>
            <person name="Nunes C.C."/>
            <person name="Sailsbery J."/>
            <person name="Clay B."/>
            <person name="Brown D."/>
            <person name="John T."/>
            <person name="Oh Y."/>
            <person name="Young N."/>
            <person name="Fitzgerald M."/>
            <person name="Haas B.J."/>
            <person name="Zeng Q."/>
            <person name="Young S."/>
            <person name="Adiconis X."/>
            <person name="Fan L."/>
            <person name="Levin J.Z."/>
            <person name="Mitchell T.K."/>
            <person name="Okubara P.A."/>
            <person name="Farman M.L."/>
            <person name="Kohn L.M."/>
            <person name="Birren B."/>
            <person name="Ma L.-J."/>
            <person name="Dean R.A."/>
        </authorList>
    </citation>
    <scope>NUCLEOTIDE SEQUENCE</scope>
    <source>
        <strain evidence="2">R3-111a-1</strain>
    </source>
</reference>
<dbReference type="Proteomes" id="UP000006039">
    <property type="component" value="Unassembled WGS sequence"/>
</dbReference>
<dbReference type="GeneID" id="20342546"/>
<evidence type="ECO:0000313" key="1">
    <source>
        <dbReference type="EMBL" id="EJT82114.1"/>
    </source>
</evidence>
<gene>
    <name evidence="2" type="primary">20342546</name>
    <name evidence="1" type="ORF">GGTG_02088</name>
</gene>
<evidence type="ECO:0000313" key="3">
    <source>
        <dbReference type="Proteomes" id="UP000006039"/>
    </source>
</evidence>
<organism evidence="1">
    <name type="scientific">Gaeumannomyces tritici (strain R3-111a-1)</name>
    <name type="common">Wheat and barley take-all root rot fungus</name>
    <name type="synonym">Gaeumannomyces graminis var. tritici</name>
    <dbReference type="NCBI Taxonomy" id="644352"/>
    <lineage>
        <taxon>Eukaryota</taxon>
        <taxon>Fungi</taxon>
        <taxon>Dikarya</taxon>
        <taxon>Ascomycota</taxon>
        <taxon>Pezizomycotina</taxon>
        <taxon>Sordariomycetes</taxon>
        <taxon>Sordariomycetidae</taxon>
        <taxon>Magnaporthales</taxon>
        <taxon>Magnaporthaceae</taxon>
        <taxon>Gaeumannomyces</taxon>
    </lineage>
</organism>
<dbReference type="EnsemblFungi" id="EJT82114">
    <property type="protein sequence ID" value="EJT82114"/>
    <property type="gene ID" value="GGTG_02088"/>
</dbReference>
<dbReference type="EMBL" id="GL385395">
    <property type="protein sequence ID" value="EJT82114.1"/>
    <property type="molecule type" value="Genomic_DNA"/>
</dbReference>
<accession>J8UXE8</accession>
<proteinExistence type="predicted"/>
<name>J8UXE8_GAET3</name>
<sequence length="114" mass="12144">RRFAGALRALLARHRERGDAAAALGLAVTCERLLSEVAVTVAVAAEGGTGTAGPSAERLQLAHRQATARYLDSLLALEQVLLDMDLDSPSDVCNGMRKDFPPDFLTKRSVPTTI</sequence>
<feature type="non-terminal residue" evidence="1">
    <location>
        <position position="1"/>
    </location>
</feature>
<reference evidence="3" key="1">
    <citation type="submission" date="2010-07" db="EMBL/GenBank/DDBJ databases">
        <title>The genome sequence of Gaeumannomyces graminis var. tritici strain R3-111a-1.</title>
        <authorList>
            <consortium name="The Broad Institute Genome Sequencing Platform"/>
            <person name="Ma L.-J."/>
            <person name="Dead R."/>
            <person name="Young S."/>
            <person name="Zeng Q."/>
            <person name="Koehrsen M."/>
            <person name="Alvarado L."/>
            <person name="Berlin A."/>
            <person name="Chapman S.B."/>
            <person name="Chen Z."/>
            <person name="Freedman E."/>
            <person name="Gellesch M."/>
            <person name="Goldberg J."/>
            <person name="Griggs A."/>
            <person name="Gujja S."/>
            <person name="Heilman E.R."/>
            <person name="Heiman D."/>
            <person name="Hepburn T."/>
            <person name="Howarth C."/>
            <person name="Jen D."/>
            <person name="Larson L."/>
            <person name="Mehta T."/>
            <person name="Neiman D."/>
            <person name="Pearson M."/>
            <person name="Roberts A."/>
            <person name="Saif S."/>
            <person name="Shea T."/>
            <person name="Shenoy N."/>
            <person name="Sisk P."/>
            <person name="Stolte C."/>
            <person name="Sykes S."/>
            <person name="Walk T."/>
            <person name="White J."/>
            <person name="Yandava C."/>
            <person name="Haas B."/>
            <person name="Nusbaum C."/>
            <person name="Birren B."/>
        </authorList>
    </citation>
    <scope>NUCLEOTIDE SEQUENCE [LARGE SCALE GENOMIC DNA]</scope>
    <source>
        <strain evidence="3">R3-111a-1</strain>
    </source>
</reference>
<dbReference type="VEuPathDB" id="FungiDB:GGTG_02088"/>
<dbReference type="AlphaFoldDB" id="J8UXE8"/>